<name>A0A512HUW3_9ACTN</name>
<dbReference type="OrthoDB" id="8677206at2"/>
<gene>
    <name evidence="2" type="primary">ureD</name>
    <name evidence="3" type="ORF">AFL01nite_15550</name>
</gene>
<dbReference type="RefSeq" id="WP_146827118.1">
    <property type="nucleotide sequence ID" value="NZ_BAAAYQ010000005.1"/>
</dbReference>
<dbReference type="GO" id="GO:0016151">
    <property type="term" value="F:nickel cation binding"/>
    <property type="evidence" value="ECO:0007669"/>
    <property type="project" value="UniProtKB-UniRule"/>
</dbReference>
<organism evidence="3 4">
    <name type="scientific">Aeromicrobium flavum</name>
    <dbReference type="NCBI Taxonomy" id="416568"/>
    <lineage>
        <taxon>Bacteria</taxon>
        <taxon>Bacillati</taxon>
        <taxon>Actinomycetota</taxon>
        <taxon>Actinomycetes</taxon>
        <taxon>Propionibacteriales</taxon>
        <taxon>Nocardioidaceae</taxon>
        <taxon>Aeromicrobium</taxon>
    </lineage>
</organism>
<keyword evidence="2" id="KW-0963">Cytoplasm</keyword>
<evidence type="ECO:0000256" key="1">
    <source>
        <dbReference type="ARBA" id="ARBA00023186"/>
    </source>
</evidence>
<comment type="subcellular location">
    <subcellularLocation>
        <location evidence="2">Cytoplasm</location>
    </subcellularLocation>
</comment>
<dbReference type="Pfam" id="PF01774">
    <property type="entry name" value="UreD"/>
    <property type="match status" value="1"/>
</dbReference>
<dbReference type="AlphaFoldDB" id="A0A512HUW3"/>
<dbReference type="Proteomes" id="UP000321769">
    <property type="component" value="Unassembled WGS sequence"/>
</dbReference>
<comment type="caution">
    <text evidence="3">The sequence shown here is derived from an EMBL/GenBank/DDBJ whole genome shotgun (WGS) entry which is preliminary data.</text>
</comment>
<comment type="subunit">
    <text evidence="2">UreD, UreF and UreG form a complex that acts as a GTP-hydrolysis-dependent molecular chaperone, activating the urease apoprotein by helping to assemble the nickel containing metallocenter of UreC. The UreE protein probably delivers the nickel.</text>
</comment>
<dbReference type="InterPro" id="IPR002669">
    <property type="entry name" value="UreD"/>
</dbReference>
<evidence type="ECO:0000256" key="2">
    <source>
        <dbReference type="HAMAP-Rule" id="MF_01384"/>
    </source>
</evidence>
<evidence type="ECO:0000313" key="4">
    <source>
        <dbReference type="Proteomes" id="UP000321769"/>
    </source>
</evidence>
<keyword evidence="2" id="KW-0996">Nickel insertion</keyword>
<protein>
    <recommendedName>
        <fullName evidence="2">Urease accessory protein UreD</fullName>
    </recommendedName>
</protein>
<dbReference type="GO" id="GO:0005737">
    <property type="term" value="C:cytoplasm"/>
    <property type="evidence" value="ECO:0007669"/>
    <property type="project" value="UniProtKB-SubCell"/>
</dbReference>
<dbReference type="EMBL" id="BJZQ01000006">
    <property type="protein sequence ID" value="GEO89228.1"/>
    <property type="molecule type" value="Genomic_DNA"/>
</dbReference>
<accession>A0A512HUW3</accession>
<evidence type="ECO:0000313" key="3">
    <source>
        <dbReference type="EMBL" id="GEO89228.1"/>
    </source>
</evidence>
<proteinExistence type="inferred from homology"/>
<sequence>MTTTSTRDGASLTRIEVHRPVRGGRCEVRLSCSGPADRPRVRPMLLSSDDDGARVSLVPEGALLLSGDAVVIEVVVGAGARLELVEPAGTVAYAMSDGGRASWDVTIHLAPASSLVWAGEPFVVSEGARVDRRTTVELAWDARLALREVLVLGRHGERPGELCQDFDATGPNGTPVLAESLAVGAAFGDLALGGARVMGTVTVLGARLPATDDGTRLDLEAEGTVVRRLADAAHVAVPDRSWRAARQLMREICASTWNSSPSALAR</sequence>
<reference evidence="3 4" key="1">
    <citation type="submission" date="2019-07" db="EMBL/GenBank/DDBJ databases">
        <title>Whole genome shotgun sequence of Aeromicrobium flavum NBRC 107625.</title>
        <authorList>
            <person name="Hosoyama A."/>
            <person name="Uohara A."/>
            <person name="Ohji S."/>
            <person name="Ichikawa N."/>
        </authorList>
    </citation>
    <scope>NUCLEOTIDE SEQUENCE [LARGE SCALE GENOMIC DNA]</scope>
    <source>
        <strain evidence="3 4">NBRC 107625</strain>
    </source>
</reference>
<dbReference type="HAMAP" id="MF_01384">
    <property type="entry name" value="UreD"/>
    <property type="match status" value="1"/>
</dbReference>
<comment type="function">
    <text evidence="2">Required for maturation of urease via the functional incorporation of the urease nickel metallocenter.</text>
</comment>
<keyword evidence="1 2" id="KW-0143">Chaperone</keyword>
<comment type="similarity">
    <text evidence="2">Belongs to the UreD family.</text>
</comment>
<keyword evidence="4" id="KW-1185">Reference proteome</keyword>